<dbReference type="InterPro" id="IPR007329">
    <property type="entry name" value="FMN-bd"/>
</dbReference>
<gene>
    <name evidence="3" type="ORF">PM10SUCC1_26610</name>
</gene>
<keyword evidence="4" id="KW-1185">Reference proteome</keyword>
<name>A0A9W6GP40_9FUSO</name>
<dbReference type="Proteomes" id="UP001144471">
    <property type="component" value="Unassembled WGS sequence"/>
</dbReference>
<evidence type="ECO:0000259" key="2">
    <source>
        <dbReference type="SMART" id="SM00900"/>
    </source>
</evidence>
<dbReference type="AlphaFoldDB" id="A0A9W6GP40"/>
<keyword evidence="1" id="KW-0732">Signal</keyword>
<organism evidence="3 4">
    <name type="scientific">Propionigenium maris DSM 9537</name>
    <dbReference type="NCBI Taxonomy" id="1123000"/>
    <lineage>
        <taxon>Bacteria</taxon>
        <taxon>Fusobacteriati</taxon>
        <taxon>Fusobacteriota</taxon>
        <taxon>Fusobacteriia</taxon>
        <taxon>Fusobacteriales</taxon>
        <taxon>Fusobacteriaceae</taxon>
        <taxon>Propionigenium</taxon>
    </lineage>
</organism>
<dbReference type="Gene3D" id="3.90.1010.20">
    <property type="match status" value="1"/>
</dbReference>
<feature type="signal peptide" evidence="1">
    <location>
        <begin position="1"/>
        <end position="21"/>
    </location>
</feature>
<dbReference type="EMBL" id="BSDY01000013">
    <property type="protein sequence ID" value="GLI57147.1"/>
    <property type="molecule type" value="Genomic_DNA"/>
</dbReference>
<dbReference type="GO" id="GO:0016020">
    <property type="term" value="C:membrane"/>
    <property type="evidence" value="ECO:0007669"/>
    <property type="project" value="InterPro"/>
</dbReference>
<evidence type="ECO:0000256" key="1">
    <source>
        <dbReference type="SAM" id="SignalP"/>
    </source>
</evidence>
<sequence>MKKIFITALAAGCLLSQMAVAQVKTGTGFGFKGDVKVSVETKGDKIEKIIVLEHQDTEKYALPAFEALTEEVIAKQSLEIDDYAGATYSSMGFKEAVTDALN</sequence>
<dbReference type="SMART" id="SM00900">
    <property type="entry name" value="FMN_bind"/>
    <property type="match status" value="1"/>
</dbReference>
<dbReference type="GO" id="GO:0010181">
    <property type="term" value="F:FMN binding"/>
    <property type="evidence" value="ECO:0007669"/>
    <property type="project" value="InterPro"/>
</dbReference>
<feature type="domain" description="FMN-binding" evidence="2">
    <location>
        <begin position="30"/>
        <end position="102"/>
    </location>
</feature>
<reference evidence="3" key="1">
    <citation type="submission" date="2022-12" db="EMBL/GenBank/DDBJ databases">
        <title>Reference genome sequencing for broad-spectrum identification of bacterial and archaeal isolates by mass spectrometry.</title>
        <authorList>
            <person name="Sekiguchi Y."/>
            <person name="Tourlousse D.M."/>
        </authorList>
    </citation>
    <scope>NUCLEOTIDE SEQUENCE</scope>
    <source>
        <strain evidence="3">10succ1</strain>
    </source>
</reference>
<proteinExistence type="predicted"/>
<feature type="chain" id="PRO_5040722984" description="FMN-binding domain-containing protein" evidence="1">
    <location>
        <begin position="22"/>
        <end position="102"/>
    </location>
</feature>
<comment type="caution">
    <text evidence="3">The sequence shown here is derived from an EMBL/GenBank/DDBJ whole genome shotgun (WGS) entry which is preliminary data.</text>
</comment>
<accession>A0A9W6GP40</accession>
<dbReference type="Pfam" id="PF04205">
    <property type="entry name" value="FMN_bind"/>
    <property type="match status" value="1"/>
</dbReference>
<evidence type="ECO:0000313" key="4">
    <source>
        <dbReference type="Proteomes" id="UP001144471"/>
    </source>
</evidence>
<protein>
    <recommendedName>
        <fullName evidence="2">FMN-binding domain-containing protein</fullName>
    </recommendedName>
</protein>
<evidence type="ECO:0000313" key="3">
    <source>
        <dbReference type="EMBL" id="GLI57147.1"/>
    </source>
</evidence>
<dbReference type="RefSeq" id="WP_281836614.1">
    <property type="nucleotide sequence ID" value="NZ_BSDY01000013.1"/>
</dbReference>